<evidence type="ECO:0000256" key="3">
    <source>
        <dbReference type="ARBA" id="ARBA00022475"/>
    </source>
</evidence>
<evidence type="ECO:0000313" key="8">
    <source>
        <dbReference type="EMBL" id="MFC0676751.1"/>
    </source>
</evidence>
<keyword evidence="4 7" id="KW-0812">Transmembrane</keyword>
<feature type="transmembrane region" description="Helical" evidence="7">
    <location>
        <begin position="18"/>
        <end position="36"/>
    </location>
</feature>
<evidence type="ECO:0000256" key="2">
    <source>
        <dbReference type="ARBA" id="ARBA00006679"/>
    </source>
</evidence>
<keyword evidence="6 7" id="KW-0472">Membrane</keyword>
<evidence type="ECO:0000256" key="5">
    <source>
        <dbReference type="ARBA" id="ARBA00022989"/>
    </source>
</evidence>
<protein>
    <submittedName>
        <fullName evidence="8">DoxX family protein</fullName>
    </submittedName>
</protein>
<dbReference type="InterPro" id="IPR051907">
    <property type="entry name" value="DoxX-like_oxidoreductase"/>
</dbReference>
<dbReference type="RefSeq" id="WP_386664563.1">
    <property type="nucleotide sequence ID" value="NZ_JBHLTG010000001.1"/>
</dbReference>
<accession>A0ABV6RIE0</accession>
<comment type="similarity">
    <text evidence="2">Belongs to the DoxX family.</text>
</comment>
<gene>
    <name evidence="8" type="ORF">ACFFGH_02640</name>
</gene>
<dbReference type="Pfam" id="PF07681">
    <property type="entry name" value="DoxX"/>
    <property type="match status" value="1"/>
</dbReference>
<feature type="transmembrane region" description="Helical" evidence="7">
    <location>
        <begin position="110"/>
        <end position="126"/>
    </location>
</feature>
<organism evidence="8 9">
    <name type="scientific">Lysobacter korlensis</name>
    <dbReference type="NCBI Taxonomy" id="553636"/>
    <lineage>
        <taxon>Bacteria</taxon>
        <taxon>Pseudomonadati</taxon>
        <taxon>Pseudomonadota</taxon>
        <taxon>Gammaproteobacteria</taxon>
        <taxon>Lysobacterales</taxon>
        <taxon>Lysobacteraceae</taxon>
        <taxon>Lysobacter</taxon>
    </lineage>
</organism>
<keyword evidence="5 7" id="KW-1133">Transmembrane helix</keyword>
<evidence type="ECO:0000256" key="7">
    <source>
        <dbReference type="SAM" id="Phobius"/>
    </source>
</evidence>
<dbReference type="InterPro" id="IPR032808">
    <property type="entry name" value="DoxX"/>
</dbReference>
<dbReference type="Proteomes" id="UP001589896">
    <property type="component" value="Unassembled WGS sequence"/>
</dbReference>
<evidence type="ECO:0000256" key="6">
    <source>
        <dbReference type="ARBA" id="ARBA00023136"/>
    </source>
</evidence>
<feature type="transmembrane region" description="Helical" evidence="7">
    <location>
        <begin position="86"/>
        <end position="104"/>
    </location>
</feature>
<feature type="transmembrane region" description="Helical" evidence="7">
    <location>
        <begin position="56"/>
        <end position="79"/>
    </location>
</feature>
<dbReference type="PANTHER" id="PTHR33452">
    <property type="entry name" value="OXIDOREDUCTASE CATD-RELATED"/>
    <property type="match status" value="1"/>
</dbReference>
<evidence type="ECO:0000313" key="9">
    <source>
        <dbReference type="Proteomes" id="UP001589896"/>
    </source>
</evidence>
<reference evidence="8 9" key="1">
    <citation type="submission" date="2024-09" db="EMBL/GenBank/DDBJ databases">
        <authorList>
            <person name="Sun Q."/>
            <person name="Mori K."/>
        </authorList>
    </citation>
    <scope>NUCLEOTIDE SEQUENCE [LARGE SCALE GENOMIC DNA]</scope>
    <source>
        <strain evidence="8 9">KCTC 23076</strain>
    </source>
</reference>
<proteinExistence type="inferred from homology"/>
<dbReference type="EMBL" id="JBHLTG010000001">
    <property type="protein sequence ID" value="MFC0676751.1"/>
    <property type="molecule type" value="Genomic_DNA"/>
</dbReference>
<comment type="subcellular location">
    <subcellularLocation>
        <location evidence="1">Cell membrane</location>
        <topology evidence="1">Multi-pass membrane protein</topology>
    </subcellularLocation>
</comment>
<comment type="caution">
    <text evidence="8">The sequence shown here is derived from an EMBL/GenBank/DDBJ whole genome shotgun (WGS) entry which is preliminary data.</text>
</comment>
<evidence type="ECO:0000256" key="1">
    <source>
        <dbReference type="ARBA" id="ARBA00004651"/>
    </source>
</evidence>
<name>A0ABV6RIE0_9GAMM</name>
<sequence length="146" mass="16062">MALDTWVFLHPLRRADDVAVLLLRLVTGAFLIHGVWDNITDAARMQEFVEFLTTHGFAAPAFMARLSVWVQFGIGLAFVAGLLTRWAGLLCAANFIVACVMVHWSQDLRGWWPALVLVLIGLLLATRGAGRYSLDAVLGGAERSVR</sequence>
<keyword evidence="9" id="KW-1185">Reference proteome</keyword>
<evidence type="ECO:0000256" key="4">
    <source>
        <dbReference type="ARBA" id="ARBA00022692"/>
    </source>
</evidence>
<dbReference type="PANTHER" id="PTHR33452:SF1">
    <property type="entry name" value="INNER MEMBRANE PROTEIN YPHA-RELATED"/>
    <property type="match status" value="1"/>
</dbReference>
<keyword evidence="3" id="KW-1003">Cell membrane</keyword>